<organism evidence="2 3">
    <name type="scientific">Pestalotiopsis fici (strain W106-1 / CGMCC3.15140)</name>
    <dbReference type="NCBI Taxonomy" id="1229662"/>
    <lineage>
        <taxon>Eukaryota</taxon>
        <taxon>Fungi</taxon>
        <taxon>Dikarya</taxon>
        <taxon>Ascomycota</taxon>
        <taxon>Pezizomycotina</taxon>
        <taxon>Sordariomycetes</taxon>
        <taxon>Xylariomycetidae</taxon>
        <taxon>Amphisphaeriales</taxon>
        <taxon>Sporocadaceae</taxon>
        <taxon>Pestalotiopsis</taxon>
    </lineage>
</organism>
<dbReference type="InParanoid" id="W3X0B9"/>
<evidence type="ECO:0000256" key="1">
    <source>
        <dbReference type="SAM" id="Phobius"/>
    </source>
</evidence>
<dbReference type="KEGG" id="pfy:PFICI_08650"/>
<sequence length="277" mass="30754">MARTKHGRLVKPSGWSRLNDDNLTPMASVERLDDIPLSTLKRTEAGSIATESRTGMHGSWSLFQGEIGRSVCSTPLVSATDGGKPSFTKRGCGWGRGRLWLRLLRLAMSSVRIGIIIYTIFLPAISIVFDMTYSAALLVWDIIYLIDARWTGAFQLSFEIKTFVEVAASVVVSTALIMESLAVSKVSEADYLSRGSSWLVKGKTFIAVGMAANFVQLFTTVFFAYRLARQIKQHYMIHYKGHPIILYTPAGDPVIRVTDEPLVLRELLARRSVDSDT</sequence>
<feature type="transmembrane region" description="Helical" evidence="1">
    <location>
        <begin position="103"/>
        <end position="125"/>
    </location>
</feature>
<evidence type="ECO:0000313" key="3">
    <source>
        <dbReference type="Proteomes" id="UP000030651"/>
    </source>
</evidence>
<dbReference type="EMBL" id="KI912114">
    <property type="protein sequence ID" value="ETS78797.1"/>
    <property type="molecule type" value="Genomic_DNA"/>
</dbReference>
<keyword evidence="1" id="KW-1133">Transmembrane helix</keyword>
<dbReference type="RefSeq" id="XP_007835422.1">
    <property type="nucleotide sequence ID" value="XM_007837231.1"/>
</dbReference>
<proteinExistence type="predicted"/>
<accession>W3X0B9</accession>
<keyword evidence="3" id="KW-1185">Reference proteome</keyword>
<keyword evidence="1" id="KW-0472">Membrane</keyword>
<dbReference type="Proteomes" id="UP000030651">
    <property type="component" value="Unassembled WGS sequence"/>
</dbReference>
<protein>
    <submittedName>
        <fullName evidence="2">Uncharacterized protein</fullName>
    </submittedName>
</protein>
<dbReference type="GeneID" id="19273663"/>
<dbReference type="AlphaFoldDB" id="W3X0B9"/>
<gene>
    <name evidence="2" type="ORF">PFICI_08650</name>
</gene>
<evidence type="ECO:0000313" key="2">
    <source>
        <dbReference type="EMBL" id="ETS78797.1"/>
    </source>
</evidence>
<dbReference type="HOGENOM" id="CLU_1005121_0_0_1"/>
<name>W3X0B9_PESFW</name>
<feature type="transmembrane region" description="Helical" evidence="1">
    <location>
        <begin position="204"/>
        <end position="228"/>
    </location>
</feature>
<keyword evidence="1" id="KW-0812">Transmembrane</keyword>
<reference evidence="3" key="1">
    <citation type="journal article" date="2015" name="BMC Genomics">
        <title>Genomic and transcriptomic analysis of the endophytic fungus Pestalotiopsis fici reveals its lifestyle and high potential for synthesis of natural products.</title>
        <authorList>
            <person name="Wang X."/>
            <person name="Zhang X."/>
            <person name="Liu L."/>
            <person name="Xiang M."/>
            <person name="Wang W."/>
            <person name="Sun X."/>
            <person name="Che Y."/>
            <person name="Guo L."/>
            <person name="Liu G."/>
            <person name="Guo L."/>
            <person name="Wang C."/>
            <person name="Yin W.B."/>
            <person name="Stadler M."/>
            <person name="Zhang X."/>
            <person name="Liu X."/>
        </authorList>
    </citation>
    <scope>NUCLEOTIDE SEQUENCE [LARGE SCALE GENOMIC DNA]</scope>
    <source>
        <strain evidence="3">W106-1 / CGMCC3.15140</strain>
    </source>
</reference>